<dbReference type="GO" id="GO:0003677">
    <property type="term" value="F:DNA binding"/>
    <property type="evidence" value="ECO:0007669"/>
    <property type="project" value="UniProtKB-KW"/>
</dbReference>
<dbReference type="InterPro" id="IPR009061">
    <property type="entry name" value="DNA-bd_dom_put_sf"/>
</dbReference>
<dbReference type="Pfam" id="PF13411">
    <property type="entry name" value="MerR_1"/>
    <property type="match status" value="1"/>
</dbReference>
<dbReference type="InterPro" id="IPR000551">
    <property type="entry name" value="MerR-type_HTH_dom"/>
</dbReference>
<sequence>MYSMKEMIHLSGISRRTLYYYDQIGLLTPEVVDDNGYRIYSEQNLIRLQQILLLKSLGYTLSQVAELLSGQTLPQNGKEAWVHSLEQQIAWVDEEQEKLQRKRYLLKSMIHAVGTSGKVNAPELQQLLKALESKEVMNANKPQFNSDTYTPEELSILSSLPVMGSEDSRIQEYIELLEHIRLYMSEPPESDTVQYLAKRLWNWLLLLFQGNTQLLEKYWANLAPKQEEDSPVYGHDKELVAYVNRMMDVFLKRMGAEEQ</sequence>
<dbReference type="InterPro" id="IPR047057">
    <property type="entry name" value="MerR_fam"/>
</dbReference>
<dbReference type="OrthoDB" id="1894615at2"/>
<dbReference type="GO" id="GO:0003700">
    <property type="term" value="F:DNA-binding transcription factor activity"/>
    <property type="evidence" value="ECO:0007669"/>
    <property type="project" value="InterPro"/>
</dbReference>
<protein>
    <submittedName>
        <fullName evidence="3">MerR family transcriptional regulator</fullName>
    </submittedName>
</protein>
<feature type="domain" description="HTH merR-type" evidence="2">
    <location>
        <begin position="1"/>
        <end position="70"/>
    </location>
</feature>
<gene>
    <name evidence="3" type="ORF">FPZ44_00480</name>
</gene>
<evidence type="ECO:0000256" key="1">
    <source>
        <dbReference type="ARBA" id="ARBA00023125"/>
    </source>
</evidence>
<evidence type="ECO:0000313" key="4">
    <source>
        <dbReference type="Proteomes" id="UP000318102"/>
    </source>
</evidence>
<keyword evidence="1" id="KW-0238">DNA-binding</keyword>
<dbReference type="SUPFAM" id="SSF46955">
    <property type="entry name" value="Putative DNA-binding domain"/>
    <property type="match status" value="1"/>
</dbReference>
<dbReference type="AlphaFoldDB" id="A0A559IVN6"/>
<dbReference type="PROSITE" id="PS50937">
    <property type="entry name" value="HTH_MERR_2"/>
    <property type="match status" value="1"/>
</dbReference>
<organism evidence="3 4">
    <name type="scientific">Paenibacillus agilis</name>
    <dbReference type="NCBI Taxonomy" id="3020863"/>
    <lineage>
        <taxon>Bacteria</taxon>
        <taxon>Bacillati</taxon>
        <taxon>Bacillota</taxon>
        <taxon>Bacilli</taxon>
        <taxon>Bacillales</taxon>
        <taxon>Paenibacillaceae</taxon>
        <taxon>Paenibacillus</taxon>
    </lineage>
</organism>
<keyword evidence="4" id="KW-1185">Reference proteome</keyword>
<dbReference type="Proteomes" id="UP000318102">
    <property type="component" value="Unassembled WGS sequence"/>
</dbReference>
<dbReference type="Gene3D" id="1.10.1660.10">
    <property type="match status" value="1"/>
</dbReference>
<dbReference type="SMART" id="SM00422">
    <property type="entry name" value="HTH_MERR"/>
    <property type="match status" value="1"/>
</dbReference>
<evidence type="ECO:0000259" key="2">
    <source>
        <dbReference type="PROSITE" id="PS50937"/>
    </source>
</evidence>
<dbReference type="CDD" id="cd01106">
    <property type="entry name" value="HTH_TipAL-Mta"/>
    <property type="match status" value="1"/>
</dbReference>
<dbReference type="EMBL" id="VNJK01000001">
    <property type="protein sequence ID" value="TVX91663.1"/>
    <property type="molecule type" value="Genomic_DNA"/>
</dbReference>
<reference evidence="3 4" key="1">
    <citation type="submission" date="2019-07" db="EMBL/GenBank/DDBJ databases">
        <authorList>
            <person name="Kim J."/>
        </authorList>
    </citation>
    <scope>NUCLEOTIDE SEQUENCE [LARGE SCALE GENOMIC DNA]</scope>
    <source>
        <strain evidence="3 4">N4</strain>
    </source>
</reference>
<dbReference type="PANTHER" id="PTHR30204">
    <property type="entry name" value="REDOX-CYCLING DRUG-SENSING TRANSCRIPTIONAL ACTIVATOR SOXR"/>
    <property type="match status" value="1"/>
</dbReference>
<proteinExistence type="predicted"/>
<dbReference type="PANTHER" id="PTHR30204:SF96">
    <property type="entry name" value="CHROMOSOME-ANCHORING PROTEIN RACA"/>
    <property type="match status" value="1"/>
</dbReference>
<name>A0A559IVN6_9BACL</name>
<accession>A0A559IVN6</accession>
<dbReference type="RefSeq" id="WP_144986381.1">
    <property type="nucleotide sequence ID" value="NZ_VNJK01000001.1"/>
</dbReference>
<comment type="caution">
    <text evidence="3">The sequence shown here is derived from an EMBL/GenBank/DDBJ whole genome shotgun (WGS) entry which is preliminary data.</text>
</comment>
<evidence type="ECO:0000313" key="3">
    <source>
        <dbReference type="EMBL" id="TVX91663.1"/>
    </source>
</evidence>